<dbReference type="Pfam" id="PF00501">
    <property type="entry name" value="AMP-binding"/>
    <property type="match status" value="1"/>
</dbReference>
<dbReference type="PROSITE" id="PS50005">
    <property type="entry name" value="TPR"/>
    <property type="match status" value="1"/>
</dbReference>
<evidence type="ECO:0000313" key="4">
    <source>
        <dbReference type="Proteomes" id="UP001596108"/>
    </source>
</evidence>
<comment type="caution">
    <text evidence="3">The sequence shown here is derived from an EMBL/GenBank/DDBJ whole genome shotgun (WGS) entry which is preliminary data.</text>
</comment>
<dbReference type="Gene3D" id="3.40.50.12780">
    <property type="entry name" value="N-terminal domain of ligase-like"/>
    <property type="match status" value="1"/>
</dbReference>
<name>A0ABW0R1U3_9BACL</name>
<dbReference type="InterPro" id="IPR000873">
    <property type="entry name" value="AMP-dep_synth/lig_dom"/>
</dbReference>
<dbReference type="InterPro" id="IPR011990">
    <property type="entry name" value="TPR-like_helical_dom_sf"/>
</dbReference>
<feature type="domain" description="AMP-dependent synthetase/ligase" evidence="2">
    <location>
        <begin position="77"/>
        <end position="234"/>
    </location>
</feature>
<feature type="repeat" description="TPR" evidence="1">
    <location>
        <begin position="534"/>
        <end position="567"/>
    </location>
</feature>
<keyword evidence="4" id="KW-1185">Reference proteome</keyword>
<protein>
    <submittedName>
        <fullName evidence="3">AMP-binding protein</fullName>
    </submittedName>
</protein>
<dbReference type="Proteomes" id="UP001596108">
    <property type="component" value="Unassembled WGS sequence"/>
</dbReference>
<dbReference type="PANTHER" id="PTHR43845">
    <property type="entry name" value="BLR5969 PROTEIN"/>
    <property type="match status" value="1"/>
</dbReference>
<gene>
    <name evidence="3" type="ORF">ACFPQ4_13280</name>
</gene>
<keyword evidence="1" id="KW-0802">TPR repeat</keyword>
<reference evidence="4" key="1">
    <citation type="journal article" date="2019" name="Int. J. Syst. Evol. Microbiol.">
        <title>The Global Catalogue of Microorganisms (GCM) 10K type strain sequencing project: providing services to taxonomists for standard genome sequencing and annotation.</title>
        <authorList>
            <consortium name="The Broad Institute Genomics Platform"/>
            <consortium name="The Broad Institute Genome Sequencing Center for Infectious Disease"/>
            <person name="Wu L."/>
            <person name="Ma J."/>
        </authorList>
    </citation>
    <scope>NUCLEOTIDE SEQUENCE [LARGE SCALE GENOMIC DNA]</scope>
    <source>
        <strain evidence="4">CGMCC 1.18578</strain>
    </source>
</reference>
<organism evidence="3 4">
    <name type="scientific">Cohnella yongneupensis</name>
    <dbReference type="NCBI Taxonomy" id="425006"/>
    <lineage>
        <taxon>Bacteria</taxon>
        <taxon>Bacillati</taxon>
        <taxon>Bacillota</taxon>
        <taxon>Bacilli</taxon>
        <taxon>Bacillales</taxon>
        <taxon>Paenibacillaceae</taxon>
        <taxon>Cohnella</taxon>
    </lineage>
</organism>
<dbReference type="Pfam" id="PF14559">
    <property type="entry name" value="TPR_19"/>
    <property type="match status" value="1"/>
</dbReference>
<dbReference type="RefSeq" id="WP_378112347.1">
    <property type="nucleotide sequence ID" value="NZ_JBHSNC010000041.1"/>
</dbReference>
<proteinExistence type="predicted"/>
<dbReference type="Gene3D" id="1.25.40.10">
    <property type="entry name" value="Tetratricopeptide repeat domain"/>
    <property type="match status" value="1"/>
</dbReference>
<dbReference type="InterPro" id="IPR042099">
    <property type="entry name" value="ANL_N_sf"/>
</dbReference>
<evidence type="ECO:0000256" key="1">
    <source>
        <dbReference type="PROSITE-ProRule" id="PRU00339"/>
    </source>
</evidence>
<dbReference type="SUPFAM" id="SSF48452">
    <property type="entry name" value="TPR-like"/>
    <property type="match status" value="1"/>
</dbReference>
<dbReference type="PANTHER" id="PTHR43845:SF1">
    <property type="entry name" value="BLR5969 PROTEIN"/>
    <property type="match status" value="1"/>
</dbReference>
<accession>A0ABW0R1U3</accession>
<dbReference type="PROSITE" id="PS50293">
    <property type="entry name" value="TPR_REGION"/>
    <property type="match status" value="1"/>
</dbReference>
<dbReference type="SMART" id="SM00028">
    <property type="entry name" value="TPR"/>
    <property type="match status" value="2"/>
</dbReference>
<dbReference type="InterPro" id="IPR019734">
    <property type="entry name" value="TPR_rpt"/>
</dbReference>
<dbReference type="EMBL" id="JBHSNC010000041">
    <property type="protein sequence ID" value="MFC5530404.1"/>
    <property type="molecule type" value="Genomic_DNA"/>
</dbReference>
<evidence type="ECO:0000259" key="2">
    <source>
        <dbReference type="Pfam" id="PF00501"/>
    </source>
</evidence>
<evidence type="ECO:0000313" key="3">
    <source>
        <dbReference type="EMBL" id="MFC5530404.1"/>
    </source>
</evidence>
<dbReference type="SUPFAM" id="SSF56801">
    <property type="entry name" value="Acetyl-CoA synthetase-like"/>
    <property type="match status" value="1"/>
</dbReference>
<sequence length="582" mass="64738">MSNSLEERDRKLRNLLARITKSPLYQEKLNGYDTTDIGLADIGTLPLTTKEDLRGAGAFGHLAVASQEVAQYHESFGTTGEPSASWFTQEDLAIGGRQLKECGVNLASEDLVLIRFPYAMSLPAFLMQQACWQTGAGIVPASSRTAVTPYPRVLDLMRRLGVTVLAGLPREMELLAETSRLLGQQACWDFPALRAICVAGELMSDSRRRHIEQLWGVPVFNMYGSTETGNIAVMCEHGVLHVTERDFLVEVLKEDRATPADEGFRGFAAITTLSHHASPLLRYFNEDIVSLAPHKCPCGRSGSALTHYGRSKDRLTFGTTTLDAKDVQDAVYSLVPAPEAWRVIEQERGLHMLLDSHRASEWKIDAIKAQLARQLRVPVTVEIVSEGVLLDRGELILNVPSKKPVYIQRLERDIDPVRELLDRGRDSFIHHAYGEAKTAFEEAVAINDRNAEAHAWLAAAYGRLIEAGNMLEKIKLLPIFENEVKAALDIDPLLPFARRMNGARLLNTPETLGGNPALAALEFQYCVDHGLEDADIYVSLGQCYLKLNDEEKAMEMLRVALQSDPSHEKAQRLMQDLQKEDD</sequence>